<protein>
    <submittedName>
        <fullName evidence="1">Uncharacterized protein</fullName>
    </submittedName>
</protein>
<accession>A0A7C9FR16</accession>
<comment type="caution">
    <text evidence="1">The sequence shown here is derived from an EMBL/GenBank/DDBJ whole genome shotgun (WGS) entry which is preliminary data.</text>
</comment>
<organism evidence="1 2">
    <name type="scientific">Salmonirosea aquatica</name>
    <dbReference type="NCBI Taxonomy" id="2654236"/>
    <lineage>
        <taxon>Bacteria</taxon>
        <taxon>Pseudomonadati</taxon>
        <taxon>Bacteroidota</taxon>
        <taxon>Cytophagia</taxon>
        <taxon>Cytophagales</taxon>
        <taxon>Spirosomataceae</taxon>
        <taxon>Salmonirosea</taxon>
    </lineage>
</organism>
<name>A0A7C9FR16_9BACT</name>
<dbReference type="RefSeq" id="WP_152762705.1">
    <property type="nucleotide sequence ID" value="NZ_WHLY01000002.1"/>
</dbReference>
<proteinExistence type="predicted"/>
<gene>
    <name evidence="1" type="ORF">GBK04_19895</name>
</gene>
<dbReference type="AlphaFoldDB" id="A0A7C9FR16"/>
<dbReference type="EMBL" id="WHLY01000002">
    <property type="protein sequence ID" value="MPR35549.1"/>
    <property type="molecule type" value="Genomic_DNA"/>
</dbReference>
<sequence length="103" mass="11705">MKDSEDFEKALMTRLTSRQNDKEFLRKTSSAIVSLKKQGFVIDKILTKGQPVLDRVFVMGKPHPDFFANLRDFSVLGGLRSFEIFPYGVIAIDGFNFKATFGH</sequence>
<evidence type="ECO:0000313" key="2">
    <source>
        <dbReference type="Proteomes" id="UP000479293"/>
    </source>
</evidence>
<reference evidence="1 2" key="1">
    <citation type="submission" date="2019-10" db="EMBL/GenBank/DDBJ databases">
        <title>Draft Genome Sequence of Cytophagaceae sp. SJW1-29.</title>
        <authorList>
            <person name="Choi A."/>
        </authorList>
    </citation>
    <scope>NUCLEOTIDE SEQUENCE [LARGE SCALE GENOMIC DNA]</scope>
    <source>
        <strain evidence="1 2">SJW1-29</strain>
    </source>
</reference>
<keyword evidence="2" id="KW-1185">Reference proteome</keyword>
<evidence type="ECO:0000313" key="1">
    <source>
        <dbReference type="EMBL" id="MPR35549.1"/>
    </source>
</evidence>
<dbReference type="Proteomes" id="UP000479293">
    <property type="component" value="Unassembled WGS sequence"/>
</dbReference>